<dbReference type="OrthoDB" id="1668230at2759"/>
<evidence type="ECO:0000313" key="2">
    <source>
        <dbReference type="EMBL" id="KAF4674602.1"/>
    </source>
</evidence>
<gene>
    <name evidence="2" type="ORF">FOL47_008993</name>
</gene>
<keyword evidence="1" id="KW-0732">Signal</keyword>
<feature type="signal peptide" evidence="1">
    <location>
        <begin position="1"/>
        <end position="18"/>
    </location>
</feature>
<feature type="chain" id="PRO_5029565261" evidence="1">
    <location>
        <begin position="19"/>
        <end position="837"/>
    </location>
</feature>
<reference evidence="2 3" key="1">
    <citation type="submission" date="2020-04" db="EMBL/GenBank/DDBJ databases">
        <title>Perkinsus chesapeaki whole genome sequence.</title>
        <authorList>
            <person name="Bogema D.R."/>
        </authorList>
    </citation>
    <scope>NUCLEOTIDE SEQUENCE [LARGE SCALE GENOMIC DNA]</scope>
    <source>
        <strain evidence="2">ATCC PRA-425</strain>
    </source>
</reference>
<protein>
    <submittedName>
        <fullName evidence="2">Uncharacterized protein</fullName>
    </submittedName>
</protein>
<accession>A0A7J6MSP4</accession>
<proteinExistence type="predicted"/>
<dbReference type="Proteomes" id="UP000591131">
    <property type="component" value="Unassembled WGS sequence"/>
</dbReference>
<comment type="caution">
    <text evidence="2">The sequence shown here is derived from an EMBL/GenBank/DDBJ whole genome shotgun (WGS) entry which is preliminary data.</text>
</comment>
<sequence length="837" mass="94551">MIQLLSFLLLGPELGANGAVVHSHYSFAADSRLCDGSCKYCASSADHAHWARAKRLASLYAYGRLSLSGEEAEDFRLMLEDAWRPKVHACLSGVMTLRLLAYSHGDALEELVSHNNTATFEDVLVGLNTDTGVLDMLQSHWNVILSDGWPLFKCLAALSSKLEAMVRAERILPSSEGRMQPHDCYEGFDGEVDGMFKSWWKEGSKLPPNAYAQMLSQFRPRCPLGAAVGLLGLAEELLASGDDPYEPAHYFGPNYGTASPPSLPQTLVTIAQDTVKDFASEADERWVDILATSWPLWEMLAEMACTDGRGAGSSHCVTRSKVLCMTLDGRYLADCELGEGGYVPCGEHDKCDVPKNPSQCEYPQQPSMREFLGDLGHSDEARFCSQCGQDGILQRIVGEVGIGKEGRPYYVEFGARKPDMLNSAFWRVACGWEGLLMDFQPGLTPHGRCDEGKCGDTSSVKVEMVTPDNINGLFELYGVPSEPTMVTVDVDYNDFWITKALLDANKYRPRIIGVDFNPDFDLHESVSVVRNDTHEWDGTRYTTASLLAFARLLRANGYSYAYSLEMGSHAIFVRSDLLSPSDRNLPLRQVRKRSHPRDMLARPWVPIDSSGEPFLSSLGELLLRQSSRVEVPMRKLKKQKAKGRFQPNVKKVSDAMAPGSELVPYIPREYVRVTTRFFSNPEQIEALMNFIFSPLKPEDTDDDRREYEEELGRFKDMQHKYTEGFRKHEEEAERLAHAAIAQLPAELYDEAIKSEPEALPKELKLHVMYHDQFRQDLTELEQVKLQLFHNLMYIRYPHYEHKRRSPEKFWVPENRIMSRQQEAALKQKEATHRLSGR</sequence>
<dbReference type="AlphaFoldDB" id="A0A7J6MSP4"/>
<dbReference type="EMBL" id="JAAPAO010000060">
    <property type="protein sequence ID" value="KAF4674602.1"/>
    <property type="molecule type" value="Genomic_DNA"/>
</dbReference>
<evidence type="ECO:0000256" key="1">
    <source>
        <dbReference type="SAM" id="SignalP"/>
    </source>
</evidence>
<evidence type="ECO:0000313" key="3">
    <source>
        <dbReference type="Proteomes" id="UP000591131"/>
    </source>
</evidence>
<organism evidence="2 3">
    <name type="scientific">Perkinsus chesapeaki</name>
    <name type="common">Clam parasite</name>
    <name type="synonym">Perkinsus andrewsi</name>
    <dbReference type="NCBI Taxonomy" id="330153"/>
    <lineage>
        <taxon>Eukaryota</taxon>
        <taxon>Sar</taxon>
        <taxon>Alveolata</taxon>
        <taxon>Perkinsozoa</taxon>
        <taxon>Perkinsea</taxon>
        <taxon>Perkinsida</taxon>
        <taxon>Perkinsidae</taxon>
        <taxon>Perkinsus</taxon>
    </lineage>
</organism>
<name>A0A7J6MSP4_PERCH</name>
<keyword evidence="3" id="KW-1185">Reference proteome</keyword>